<feature type="transmembrane region" description="Helical" evidence="9">
    <location>
        <begin position="50"/>
        <end position="72"/>
    </location>
</feature>
<evidence type="ECO:0000256" key="4">
    <source>
        <dbReference type="ARBA" id="ARBA00022803"/>
    </source>
</evidence>
<dbReference type="Gene3D" id="3.40.50.410">
    <property type="entry name" value="von Willebrand factor, type A domain"/>
    <property type="match status" value="1"/>
</dbReference>
<evidence type="ECO:0000313" key="11">
    <source>
        <dbReference type="EMBL" id="AEE17509.1"/>
    </source>
</evidence>
<dbReference type="RefSeq" id="WP_013759212.1">
    <property type="nucleotide sequence ID" value="NC_015500.1"/>
</dbReference>
<dbReference type="eggNOG" id="COG2304">
    <property type="taxonomic scope" value="Bacteria"/>
</dbReference>
<dbReference type="SUPFAM" id="SSF48452">
    <property type="entry name" value="TPR-like"/>
    <property type="match status" value="1"/>
</dbReference>
<dbReference type="SUPFAM" id="SSF53300">
    <property type="entry name" value="vWA-like"/>
    <property type="match status" value="1"/>
</dbReference>
<feature type="transmembrane region" description="Helical" evidence="9">
    <location>
        <begin position="12"/>
        <end position="29"/>
    </location>
</feature>
<keyword evidence="2 9" id="KW-0812">Transmembrane</keyword>
<evidence type="ECO:0000256" key="8">
    <source>
        <dbReference type="SAM" id="MobiDB-lite"/>
    </source>
</evidence>
<evidence type="ECO:0000256" key="1">
    <source>
        <dbReference type="ARBA" id="ARBA00022475"/>
    </source>
</evidence>
<evidence type="ECO:0000256" key="5">
    <source>
        <dbReference type="ARBA" id="ARBA00022989"/>
    </source>
</evidence>
<reference evidence="12" key="1">
    <citation type="submission" date="2011-04" db="EMBL/GenBank/DDBJ databases">
        <title>The complete genome of Treponema brennaborense DSM 12168.</title>
        <authorList>
            <person name="Lucas S."/>
            <person name="Han J."/>
            <person name="Lapidus A."/>
            <person name="Bruce D."/>
            <person name="Goodwin L."/>
            <person name="Pitluck S."/>
            <person name="Peters L."/>
            <person name="Kyrpides N."/>
            <person name="Mavromatis K."/>
            <person name="Ivanova N."/>
            <person name="Mikhailova N."/>
            <person name="Pagani I."/>
            <person name="Teshima H."/>
            <person name="Detter J.C."/>
            <person name="Tapia R."/>
            <person name="Han C."/>
            <person name="Land M."/>
            <person name="Hauser L."/>
            <person name="Markowitz V."/>
            <person name="Cheng J.-F."/>
            <person name="Hugenholtz P."/>
            <person name="Woyke T."/>
            <person name="Wu D."/>
            <person name="Gronow S."/>
            <person name="Wellnitz S."/>
            <person name="Brambilla E."/>
            <person name="Klenk H.-P."/>
            <person name="Eisen J.A."/>
        </authorList>
    </citation>
    <scope>NUCLEOTIDE SEQUENCE [LARGE SCALE GENOMIC DNA]</scope>
    <source>
        <strain evidence="12">DSM 12168 / CIP 105900 / DD5/3</strain>
    </source>
</reference>
<feature type="region of interest" description="Disordered" evidence="8">
    <location>
        <begin position="514"/>
        <end position="566"/>
    </location>
</feature>
<feature type="domain" description="VWFA" evidence="10">
    <location>
        <begin position="87"/>
        <end position="300"/>
    </location>
</feature>
<feature type="compositionally biased region" description="Polar residues" evidence="8">
    <location>
        <begin position="551"/>
        <end position="566"/>
    </location>
</feature>
<dbReference type="InterPro" id="IPR019734">
    <property type="entry name" value="TPR_rpt"/>
</dbReference>
<protein>
    <submittedName>
        <fullName evidence="11">von Willebrand factor type A</fullName>
    </submittedName>
</protein>
<dbReference type="KEGG" id="tbe:Trebr_2094"/>
<evidence type="ECO:0000256" key="2">
    <source>
        <dbReference type="ARBA" id="ARBA00022692"/>
    </source>
</evidence>
<dbReference type="Proteomes" id="UP000006546">
    <property type="component" value="Chromosome"/>
</dbReference>
<dbReference type="PANTHER" id="PTHR22550:SF5">
    <property type="entry name" value="LEUCINE ZIPPER PROTEIN 4"/>
    <property type="match status" value="1"/>
</dbReference>
<dbReference type="Pfam" id="PF00092">
    <property type="entry name" value="VWA"/>
    <property type="match status" value="1"/>
</dbReference>
<organism evidence="11 12">
    <name type="scientific">Treponema brennaborense (strain DSM 12168 / CIP 105900 / DD5/3)</name>
    <dbReference type="NCBI Taxonomy" id="906968"/>
    <lineage>
        <taxon>Bacteria</taxon>
        <taxon>Pseudomonadati</taxon>
        <taxon>Spirochaetota</taxon>
        <taxon>Spirochaetia</taxon>
        <taxon>Spirochaetales</taxon>
        <taxon>Treponemataceae</taxon>
        <taxon>Treponema</taxon>
    </lineage>
</organism>
<dbReference type="STRING" id="906968.Trebr_2094"/>
<evidence type="ECO:0000256" key="7">
    <source>
        <dbReference type="PROSITE-ProRule" id="PRU00339"/>
    </source>
</evidence>
<evidence type="ECO:0000313" key="12">
    <source>
        <dbReference type="Proteomes" id="UP000006546"/>
    </source>
</evidence>
<name>F4LK47_TREBD</name>
<dbReference type="OrthoDB" id="353431at2"/>
<dbReference type="SMART" id="SM00028">
    <property type="entry name" value="TPR"/>
    <property type="match status" value="2"/>
</dbReference>
<evidence type="ECO:0000256" key="6">
    <source>
        <dbReference type="ARBA" id="ARBA00023136"/>
    </source>
</evidence>
<dbReference type="SMART" id="SM00327">
    <property type="entry name" value="VWA"/>
    <property type="match status" value="1"/>
</dbReference>
<dbReference type="InterPro" id="IPR013105">
    <property type="entry name" value="TPR_2"/>
</dbReference>
<dbReference type="Gene3D" id="1.25.40.10">
    <property type="entry name" value="Tetratricopeptide repeat domain"/>
    <property type="match status" value="1"/>
</dbReference>
<feature type="repeat" description="TPR" evidence="7">
    <location>
        <begin position="465"/>
        <end position="498"/>
    </location>
</feature>
<dbReference type="PANTHER" id="PTHR22550">
    <property type="entry name" value="SPORE GERMINATION PROTEIN"/>
    <property type="match status" value="1"/>
</dbReference>
<dbReference type="InterPro" id="IPR011990">
    <property type="entry name" value="TPR-like_helical_dom_sf"/>
</dbReference>
<dbReference type="HOGENOM" id="CLU_521693_0_0_12"/>
<dbReference type="EMBL" id="CP002696">
    <property type="protein sequence ID" value="AEE17509.1"/>
    <property type="molecule type" value="Genomic_DNA"/>
</dbReference>
<evidence type="ECO:0000256" key="9">
    <source>
        <dbReference type="SAM" id="Phobius"/>
    </source>
</evidence>
<keyword evidence="5 9" id="KW-1133">Transmembrane helix</keyword>
<evidence type="ECO:0000256" key="3">
    <source>
        <dbReference type="ARBA" id="ARBA00022737"/>
    </source>
</evidence>
<dbReference type="Pfam" id="PF07719">
    <property type="entry name" value="TPR_2"/>
    <property type="match status" value="1"/>
</dbReference>
<keyword evidence="3" id="KW-0677">Repeat</keyword>
<accession>F4LK47</accession>
<dbReference type="InterPro" id="IPR050768">
    <property type="entry name" value="UPF0353/GerABKA_families"/>
</dbReference>
<gene>
    <name evidence="11" type="ordered locus">Trebr_2094</name>
</gene>
<keyword evidence="1" id="KW-1003">Cell membrane</keyword>
<dbReference type="InterPro" id="IPR036465">
    <property type="entry name" value="vWFA_dom_sf"/>
</dbReference>
<proteinExistence type="predicted"/>
<sequence length="566" mass="60958">MMDFSCVRPWAFYGLLAIIPAVIACRLYYGRLSGAVGSKRSPSFARMRRAVMCRTVCWSLAWCFLITAYAGVSWGTELIPVRRTGSSVSFVFDVSRSMTAKDVSSGAGAAVSKPVSRLDAVKLYAAALLDRMEGTEVSAVIAKGSGVVAVPLTSDLNAVRSLLPSLSPALLTSTGSSIGSGIEAAVNSFPPLSAAARTIVVFTDGEETDGRMSGAVADALKFGIPVVFVGFGSDTESEILAGDEKTTVKTALRTEALRNLVASAKTPRGAAVVFPDMQTARAFYLDSDAPGSALEVLDLVRKHAGTAEFSGFSYENRPIERFPLFCLLAVAFFLLGYVGAEFDVTRLKKKSRIPAASDSPKKRRNSAGLTGLLVLLVLSATGCSADWQSGADILESTFRWYRKEYREAVAGFMNVTETAELRHDETLKQYGLYGLAATYLMQGELDAALARLSELSDSAPDFIRFSAAYNAGVIAHRQGKYEQAAQAFRQALLIDSTNMNAKINLELSLRQEESSSSSGAVEMTPVSEQPRDSALENTIFSLIRENDQNRWKNQQSTDVSDSASDY</sequence>
<dbReference type="InterPro" id="IPR002035">
    <property type="entry name" value="VWF_A"/>
</dbReference>
<dbReference type="PROSITE" id="PS50234">
    <property type="entry name" value="VWFA"/>
    <property type="match status" value="1"/>
</dbReference>
<keyword evidence="4 7" id="KW-0802">TPR repeat</keyword>
<keyword evidence="6 9" id="KW-0472">Membrane</keyword>
<dbReference type="PROSITE" id="PS50005">
    <property type="entry name" value="TPR"/>
    <property type="match status" value="1"/>
</dbReference>
<dbReference type="AlphaFoldDB" id="F4LK47"/>
<evidence type="ECO:0000259" key="10">
    <source>
        <dbReference type="PROSITE" id="PS50234"/>
    </source>
</evidence>
<dbReference type="eggNOG" id="COG0457">
    <property type="taxonomic scope" value="Bacteria"/>
</dbReference>
<keyword evidence="12" id="KW-1185">Reference proteome</keyword>